<dbReference type="EMBL" id="DVGK01000042">
    <property type="protein sequence ID" value="HIR12927.1"/>
    <property type="molecule type" value="Genomic_DNA"/>
</dbReference>
<reference evidence="2" key="2">
    <citation type="journal article" date="2021" name="PeerJ">
        <title>Extensive microbial diversity within the chicken gut microbiome revealed by metagenomics and culture.</title>
        <authorList>
            <person name="Gilroy R."/>
            <person name="Ravi A."/>
            <person name="Getino M."/>
            <person name="Pursley I."/>
            <person name="Horton D.L."/>
            <person name="Alikhan N.F."/>
            <person name="Baker D."/>
            <person name="Gharbi K."/>
            <person name="Hall N."/>
            <person name="Watson M."/>
            <person name="Adriaenssens E.M."/>
            <person name="Foster-Nyarko E."/>
            <person name="Jarju S."/>
            <person name="Secka A."/>
            <person name="Antonio M."/>
            <person name="Oren A."/>
            <person name="Chaudhuri R.R."/>
            <person name="La Ragione R."/>
            <person name="Hildebrand F."/>
            <person name="Pallen M.J."/>
        </authorList>
    </citation>
    <scope>NUCLEOTIDE SEQUENCE</scope>
    <source>
        <strain evidence="2">ChiSjej4B22-8148</strain>
    </source>
</reference>
<evidence type="ECO:0000313" key="2">
    <source>
        <dbReference type="EMBL" id="HIR12927.1"/>
    </source>
</evidence>
<name>A0A9D1D901_9FIRM</name>
<keyword evidence="1" id="KW-1133">Transmembrane helix</keyword>
<comment type="caution">
    <text evidence="2">The sequence shown here is derived from an EMBL/GenBank/DDBJ whole genome shotgun (WGS) entry which is preliminary data.</text>
</comment>
<feature type="transmembrane region" description="Helical" evidence="1">
    <location>
        <begin position="30"/>
        <end position="55"/>
    </location>
</feature>
<organism evidence="2 3">
    <name type="scientific">Candidatus Choladousia intestinavium</name>
    <dbReference type="NCBI Taxonomy" id="2840727"/>
    <lineage>
        <taxon>Bacteria</taxon>
        <taxon>Bacillati</taxon>
        <taxon>Bacillota</taxon>
        <taxon>Clostridia</taxon>
        <taxon>Lachnospirales</taxon>
        <taxon>Lachnospiraceae</taxon>
        <taxon>Lachnospiraceae incertae sedis</taxon>
        <taxon>Candidatus Choladousia</taxon>
    </lineage>
</organism>
<sequence length="109" mass="11928">MQKIRSKYLPPQENKMEQLRRLDRSATKKGAAVSVAVGVTGTLLLGVGMCCTMVWMGMWFIPGIVIGVAGIGGIAAAYPLYARITRKERERLAPQILKLTEELSGNLTH</sequence>
<proteinExistence type="predicted"/>
<keyword evidence="1" id="KW-0472">Membrane</keyword>
<keyword evidence="1" id="KW-0812">Transmembrane</keyword>
<accession>A0A9D1D901</accession>
<evidence type="ECO:0000256" key="1">
    <source>
        <dbReference type="SAM" id="Phobius"/>
    </source>
</evidence>
<reference evidence="2" key="1">
    <citation type="submission" date="2020-10" db="EMBL/GenBank/DDBJ databases">
        <authorList>
            <person name="Gilroy R."/>
        </authorList>
    </citation>
    <scope>NUCLEOTIDE SEQUENCE</scope>
    <source>
        <strain evidence="2">ChiSjej4B22-8148</strain>
    </source>
</reference>
<protein>
    <submittedName>
        <fullName evidence="2">Uncharacterized protein</fullName>
    </submittedName>
</protein>
<dbReference type="Proteomes" id="UP000886757">
    <property type="component" value="Unassembled WGS sequence"/>
</dbReference>
<dbReference type="AlphaFoldDB" id="A0A9D1D901"/>
<feature type="transmembrane region" description="Helical" evidence="1">
    <location>
        <begin position="61"/>
        <end position="81"/>
    </location>
</feature>
<gene>
    <name evidence="2" type="ORF">IAB31_03265</name>
</gene>
<evidence type="ECO:0000313" key="3">
    <source>
        <dbReference type="Proteomes" id="UP000886757"/>
    </source>
</evidence>